<sequence>MIFLFWLTSFVFFTSLFLLVVYQTNKTKWKMQQRILPFVNGRKVVEEDIQGLEHQELGFKERVITPFLAYVRRITFGKMSKSKMESLEKKLQAAGHPFRLTAVDFKLIQLSLSVIVFILSFFLFGSNTEETFKVIMMSTIFSIFVYAYFNFYLTAKKKARIKVIEKSMSDFFDMITVSIEAGMGLDGALKKVCKQMHSPLSTEFLYALEDMKLGKTRRQAFIELRERVPSEFFRSIMNSIIQADQLGIGMTKVLQAQTQRIRENQRQVAKEQAMKAPVKMLIPMVVFIFPTLFIVLLGPVVVNLVTKWL</sequence>
<evidence type="ECO:0000256" key="3">
    <source>
        <dbReference type="ARBA" id="ARBA00022692"/>
    </source>
</evidence>
<dbReference type="PANTHER" id="PTHR35007:SF2">
    <property type="entry name" value="PILUS ASSEMBLE PROTEIN"/>
    <property type="match status" value="1"/>
</dbReference>
<keyword evidence="3 6" id="KW-0812">Transmembrane</keyword>
<dbReference type="EMBL" id="SLUB01000043">
    <property type="protein sequence ID" value="THE10600.1"/>
    <property type="molecule type" value="Genomic_DNA"/>
</dbReference>
<name>A0A4S3PM67_9BACI</name>
<dbReference type="OrthoDB" id="9810662at2"/>
<proteinExistence type="predicted"/>
<feature type="domain" description="Type II secretion system protein GspF" evidence="7">
    <location>
        <begin position="171"/>
        <end position="297"/>
    </location>
</feature>
<evidence type="ECO:0000256" key="4">
    <source>
        <dbReference type="ARBA" id="ARBA00022989"/>
    </source>
</evidence>
<organism evidence="8 9">
    <name type="scientific">Bacillus timonensis</name>
    <dbReference type="NCBI Taxonomy" id="1033734"/>
    <lineage>
        <taxon>Bacteria</taxon>
        <taxon>Bacillati</taxon>
        <taxon>Bacillota</taxon>
        <taxon>Bacilli</taxon>
        <taxon>Bacillales</taxon>
        <taxon>Bacillaceae</taxon>
        <taxon>Bacillus</taxon>
    </lineage>
</organism>
<gene>
    <name evidence="8" type="ORF">E1I69_18145</name>
</gene>
<feature type="transmembrane region" description="Helical" evidence="6">
    <location>
        <begin position="280"/>
        <end position="302"/>
    </location>
</feature>
<evidence type="ECO:0000256" key="1">
    <source>
        <dbReference type="ARBA" id="ARBA00004651"/>
    </source>
</evidence>
<dbReference type="InterPro" id="IPR042094">
    <property type="entry name" value="T2SS_GspF_sf"/>
</dbReference>
<keyword evidence="5 6" id="KW-0472">Membrane</keyword>
<comment type="subcellular location">
    <subcellularLocation>
        <location evidence="1">Cell membrane</location>
        <topology evidence="1">Multi-pass membrane protein</topology>
    </subcellularLocation>
</comment>
<evidence type="ECO:0000256" key="2">
    <source>
        <dbReference type="ARBA" id="ARBA00022475"/>
    </source>
</evidence>
<dbReference type="Gene3D" id="1.20.81.30">
    <property type="entry name" value="Type II secretion system (T2SS), domain F"/>
    <property type="match status" value="1"/>
</dbReference>
<evidence type="ECO:0000313" key="9">
    <source>
        <dbReference type="Proteomes" id="UP000306477"/>
    </source>
</evidence>
<dbReference type="PANTHER" id="PTHR35007">
    <property type="entry name" value="INTEGRAL MEMBRANE PROTEIN-RELATED"/>
    <property type="match status" value="1"/>
</dbReference>
<keyword evidence="2" id="KW-1003">Cell membrane</keyword>
<feature type="transmembrane region" description="Helical" evidence="6">
    <location>
        <begin position="6"/>
        <end position="24"/>
    </location>
</feature>
<accession>A0A4S3PM67</accession>
<keyword evidence="9" id="KW-1185">Reference proteome</keyword>
<dbReference type="GO" id="GO:0005886">
    <property type="term" value="C:plasma membrane"/>
    <property type="evidence" value="ECO:0007669"/>
    <property type="project" value="UniProtKB-SubCell"/>
</dbReference>
<comment type="caution">
    <text evidence="8">The sequence shown here is derived from an EMBL/GenBank/DDBJ whole genome shotgun (WGS) entry which is preliminary data.</text>
</comment>
<dbReference type="InterPro" id="IPR018076">
    <property type="entry name" value="T2SS_GspF_dom"/>
</dbReference>
<keyword evidence="4 6" id="KW-1133">Transmembrane helix</keyword>
<evidence type="ECO:0000313" key="8">
    <source>
        <dbReference type="EMBL" id="THE10600.1"/>
    </source>
</evidence>
<feature type="transmembrane region" description="Helical" evidence="6">
    <location>
        <begin position="132"/>
        <end position="153"/>
    </location>
</feature>
<feature type="transmembrane region" description="Helical" evidence="6">
    <location>
        <begin position="107"/>
        <end position="126"/>
    </location>
</feature>
<evidence type="ECO:0000256" key="6">
    <source>
        <dbReference type="SAM" id="Phobius"/>
    </source>
</evidence>
<reference evidence="8 9" key="1">
    <citation type="journal article" date="2019" name="Indoor Air">
        <title>Impacts of indoor surface finishes on bacterial viability.</title>
        <authorList>
            <person name="Hu J."/>
            <person name="Maamar S.B."/>
            <person name="Glawe A.J."/>
            <person name="Gottel N."/>
            <person name="Gilbert J.A."/>
            <person name="Hartmann E.M."/>
        </authorList>
    </citation>
    <scope>NUCLEOTIDE SEQUENCE [LARGE SCALE GENOMIC DNA]</scope>
    <source>
        <strain evidence="8 9">AF060A6</strain>
    </source>
</reference>
<evidence type="ECO:0000259" key="7">
    <source>
        <dbReference type="Pfam" id="PF00482"/>
    </source>
</evidence>
<evidence type="ECO:0000256" key="5">
    <source>
        <dbReference type="ARBA" id="ARBA00023136"/>
    </source>
</evidence>
<protein>
    <submittedName>
        <fullName evidence="8">Type II secretion system F family protein</fullName>
    </submittedName>
</protein>
<dbReference type="AlphaFoldDB" id="A0A4S3PM67"/>
<dbReference type="Proteomes" id="UP000306477">
    <property type="component" value="Unassembled WGS sequence"/>
</dbReference>
<dbReference type="Pfam" id="PF00482">
    <property type="entry name" value="T2SSF"/>
    <property type="match status" value="1"/>
</dbReference>